<dbReference type="AlphaFoldDB" id="A0A6J4NWQ9"/>
<name>A0A6J4NWQ9_9ACTN</name>
<protein>
    <submittedName>
        <fullName evidence="2">Uncharacterized protein</fullName>
    </submittedName>
</protein>
<evidence type="ECO:0000313" key="2">
    <source>
        <dbReference type="EMBL" id="CAA9399660.1"/>
    </source>
</evidence>
<organism evidence="2">
    <name type="scientific">uncultured Nocardioides sp</name>
    <dbReference type="NCBI Taxonomy" id="198441"/>
    <lineage>
        <taxon>Bacteria</taxon>
        <taxon>Bacillati</taxon>
        <taxon>Actinomycetota</taxon>
        <taxon>Actinomycetes</taxon>
        <taxon>Propionibacteriales</taxon>
        <taxon>Nocardioidaceae</taxon>
        <taxon>Nocardioides</taxon>
        <taxon>environmental samples</taxon>
    </lineage>
</organism>
<feature type="region of interest" description="Disordered" evidence="1">
    <location>
        <begin position="1"/>
        <end position="63"/>
    </location>
</feature>
<feature type="compositionally biased region" description="Basic and acidic residues" evidence="1">
    <location>
        <begin position="1"/>
        <end position="16"/>
    </location>
</feature>
<accession>A0A6J4NWQ9</accession>
<dbReference type="EMBL" id="CADCUM010000114">
    <property type="protein sequence ID" value="CAA9399660.1"/>
    <property type="molecule type" value="Genomic_DNA"/>
</dbReference>
<reference evidence="2" key="1">
    <citation type="submission" date="2020-02" db="EMBL/GenBank/DDBJ databases">
        <authorList>
            <person name="Meier V. D."/>
        </authorList>
    </citation>
    <scope>NUCLEOTIDE SEQUENCE</scope>
    <source>
        <strain evidence="2">AVDCRST_MAG32</strain>
    </source>
</reference>
<feature type="non-terminal residue" evidence="2">
    <location>
        <position position="1"/>
    </location>
</feature>
<sequence length="63" mass="6838">DRSHERPGADGPDVRRAAPQASRRRPRRASLRDTRRPSPARGSGPGARAAVPRRCGADRAVRS</sequence>
<feature type="non-terminal residue" evidence="2">
    <location>
        <position position="63"/>
    </location>
</feature>
<evidence type="ECO:0000256" key="1">
    <source>
        <dbReference type="SAM" id="MobiDB-lite"/>
    </source>
</evidence>
<feature type="compositionally biased region" description="Low complexity" evidence="1">
    <location>
        <begin position="37"/>
        <end position="54"/>
    </location>
</feature>
<proteinExistence type="predicted"/>
<gene>
    <name evidence="2" type="ORF">AVDCRST_MAG32-2890</name>
</gene>